<name>A0A919XP42_9BACL</name>
<dbReference type="AlphaFoldDB" id="A0A919XP42"/>
<dbReference type="RefSeq" id="WP_212958565.1">
    <property type="nucleotide sequence ID" value="NZ_BORQ01000007.1"/>
</dbReference>
<sequence>MSGKVIQNDEQYEKARVAVLDMAAKLDDPLNDMSAEERRRMMAVYDRTTDLMQRYRRGQLVQRDPFLREIYKQIGYEWQEFGPLKQEDKSGATAPPPGPDKPKERPAKRITSDWLD</sequence>
<dbReference type="EMBL" id="BORQ01000007">
    <property type="protein sequence ID" value="GIO33693.1"/>
    <property type="molecule type" value="Genomic_DNA"/>
</dbReference>
<organism evidence="2 3">
    <name type="scientific">Paenibacillus albilobatus</name>
    <dbReference type="NCBI Taxonomy" id="2716884"/>
    <lineage>
        <taxon>Bacteria</taxon>
        <taxon>Bacillati</taxon>
        <taxon>Bacillota</taxon>
        <taxon>Bacilli</taxon>
        <taxon>Bacillales</taxon>
        <taxon>Paenibacillaceae</taxon>
        <taxon>Paenibacillus</taxon>
    </lineage>
</organism>
<evidence type="ECO:0000313" key="3">
    <source>
        <dbReference type="Proteomes" id="UP000679779"/>
    </source>
</evidence>
<comment type="caution">
    <text evidence="2">The sequence shown here is derived from an EMBL/GenBank/DDBJ whole genome shotgun (WGS) entry which is preliminary data.</text>
</comment>
<evidence type="ECO:0000256" key="1">
    <source>
        <dbReference type="SAM" id="MobiDB-lite"/>
    </source>
</evidence>
<feature type="region of interest" description="Disordered" evidence="1">
    <location>
        <begin position="82"/>
        <end position="116"/>
    </location>
</feature>
<feature type="compositionally biased region" description="Basic and acidic residues" evidence="1">
    <location>
        <begin position="100"/>
        <end position="116"/>
    </location>
</feature>
<dbReference type="Proteomes" id="UP000679779">
    <property type="component" value="Unassembled WGS sequence"/>
</dbReference>
<gene>
    <name evidence="2" type="ORF">J2TS6_48340</name>
</gene>
<proteinExistence type="predicted"/>
<reference evidence="2" key="1">
    <citation type="submission" date="2021-03" db="EMBL/GenBank/DDBJ databases">
        <title>Antimicrobial resistance genes in bacteria isolated from Japanese honey, and their potential for conferring macrolide and lincosamide resistance in the American foulbrood pathogen Paenibacillus larvae.</title>
        <authorList>
            <person name="Okamoto M."/>
            <person name="Kumagai M."/>
            <person name="Kanamori H."/>
            <person name="Takamatsu D."/>
        </authorList>
    </citation>
    <scope>NUCLEOTIDE SEQUENCE</scope>
    <source>
        <strain evidence="2">J2TS6</strain>
    </source>
</reference>
<keyword evidence="3" id="KW-1185">Reference proteome</keyword>
<protein>
    <submittedName>
        <fullName evidence="2">Uncharacterized protein</fullName>
    </submittedName>
</protein>
<evidence type="ECO:0000313" key="2">
    <source>
        <dbReference type="EMBL" id="GIO33693.1"/>
    </source>
</evidence>
<accession>A0A919XP42</accession>